<proteinExistence type="predicted"/>
<evidence type="ECO:0000313" key="1">
    <source>
        <dbReference type="EMBL" id="JAD41084.1"/>
    </source>
</evidence>
<dbReference type="AlphaFoldDB" id="A0A0A8ZNX1"/>
<reference evidence="1" key="1">
    <citation type="submission" date="2014-09" db="EMBL/GenBank/DDBJ databases">
        <authorList>
            <person name="Magalhaes I.L.F."/>
            <person name="Oliveira U."/>
            <person name="Santos F.R."/>
            <person name="Vidigal T.H.D.A."/>
            <person name="Brescovit A.D."/>
            <person name="Santos A.J."/>
        </authorList>
    </citation>
    <scope>NUCLEOTIDE SEQUENCE</scope>
    <source>
        <tissue evidence="1">Shoot tissue taken approximately 20 cm above the soil surface</tissue>
    </source>
</reference>
<protein>
    <submittedName>
        <fullName evidence="1">Uncharacterized protein</fullName>
    </submittedName>
</protein>
<dbReference type="EMBL" id="GBRH01256811">
    <property type="protein sequence ID" value="JAD41084.1"/>
    <property type="molecule type" value="Transcribed_RNA"/>
</dbReference>
<name>A0A0A8ZNX1_ARUDO</name>
<accession>A0A0A8ZNX1</accession>
<organism evidence="1">
    <name type="scientific">Arundo donax</name>
    <name type="common">Giant reed</name>
    <name type="synonym">Donax arundinaceus</name>
    <dbReference type="NCBI Taxonomy" id="35708"/>
    <lineage>
        <taxon>Eukaryota</taxon>
        <taxon>Viridiplantae</taxon>
        <taxon>Streptophyta</taxon>
        <taxon>Embryophyta</taxon>
        <taxon>Tracheophyta</taxon>
        <taxon>Spermatophyta</taxon>
        <taxon>Magnoliopsida</taxon>
        <taxon>Liliopsida</taxon>
        <taxon>Poales</taxon>
        <taxon>Poaceae</taxon>
        <taxon>PACMAD clade</taxon>
        <taxon>Arundinoideae</taxon>
        <taxon>Arundineae</taxon>
        <taxon>Arundo</taxon>
    </lineage>
</organism>
<sequence length="36" mass="4021">MISTPTRNGHEHKGMLFILIIEDLTCLNALHGALME</sequence>
<reference evidence="1" key="2">
    <citation type="journal article" date="2015" name="Data Brief">
        <title>Shoot transcriptome of the giant reed, Arundo donax.</title>
        <authorList>
            <person name="Barrero R.A."/>
            <person name="Guerrero F.D."/>
            <person name="Moolhuijzen P."/>
            <person name="Goolsby J.A."/>
            <person name="Tidwell J."/>
            <person name="Bellgard S.E."/>
            <person name="Bellgard M.I."/>
        </authorList>
    </citation>
    <scope>NUCLEOTIDE SEQUENCE</scope>
    <source>
        <tissue evidence="1">Shoot tissue taken approximately 20 cm above the soil surface</tissue>
    </source>
</reference>